<protein>
    <submittedName>
        <fullName evidence="1">Uncharacterized protein</fullName>
    </submittedName>
</protein>
<reference evidence="1" key="1">
    <citation type="journal article" date="2022" name="bioRxiv">
        <title>Sequencing and chromosome-scale assembly of the giantPleurodeles waltlgenome.</title>
        <authorList>
            <person name="Brown T."/>
            <person name="Elewa A."/>
            <person name="Iarovenko S."/>
            <person name="Subramanian E."/>
            <person name="Araus A.J."/>
            <person name="Petzold A."/>
            <person name="Susuki M."/>
            <person name="Suzuki K.-i.T."/>
            <person name="Hayashi T."/>
            <person name="Toyoda A."/>
            <person name="Oliveira C."/>
            <person name="Osipova E."/>
            <person name="Leigh N.D."/>
            <person name="Simon A."/>
            <person name="Yun M.H."/>
        </authorList>
    </citation>
    <scope>NUCLEOTIDE SEQUENCE</scope>
    <source>
        <strain evidence="1">20211129_DDA</strain>
        <tissue evidence="1">Liver</tissue>
    </source>
</reference>
<accession>A0AAV7TU22</accession>
<dbReference type="EMBL" id="JANPWB010000006">
    <property type="protein sequence ID" value="KAJ1179696.1"/>
    <property type="molecule type" value="Genomic_DNA"/>
</dbReference>
<gene>
    <name evidence="1" type="ORF">NDU88_004930</name>
</gene>
<proteinExistence type="predicted"/>
<dbReference type="AlphaFoldDB" id="A0AAV7TU22"/>
<organism evidence="1 2">
    <name type="scientific">Pleurodeles waltl</name>
    <name type="common">Iberian ribbed newt</name>
    <dbReference type="NCBI Taxonomy" id="8319"/>
    <lineage>
        <taxon>Eukaryota</taxon>
        <taxon>Metazoa</taxon>
        <taxon>Chordata</taxon>
        <taxon>Craniata</taxon>
        <taxon>Vertebrata</taxon>
        <taxon>Euteleostomi</taxon>
        <taxon>Amphibia</taxon>
        <taxon>Batrachia</taxon>
        <taxon>Caudata</taxon>
        <taxon>Salamandroidea</taxon>
        <taxon>Salamandridae</taxon>
        <taxon>Pleurodelinae</taxon>
        <taxon>Pleurodeles</taxon>
    </lineage>
</organism>
<sequence length="76" mass="8442">MELYTCPAPSTQRATCLAGHREDTGLEPSRAELLAVIQGSRETLEGKIELVAIETLQKWDTDHIWEVARSGMCTLI</sequence>
<evidence type="ECO:0000313" key="1">
    <source>
        <dbReference type="EMBL" id="KAJ1179696.1"/>
    </source>
</evidence>
<name>A0AAV7TU22_PLEWA</name>
<comment type="caution">
    <text evidence="1">The sequence shown here is derived from an EMBL/GenBank/DDBJ whole genome shotgun (WGS) entry which is preliminary data.</text>
</comment>
<keyword evidence="2" id="KW-1185">Reference proteome</keyword>
<evidence type="ECO:0000313" key="2">
    <source>
        <dbReference type="Proteomes" id="UP001066276"/>
    </source>
</evidence>
<dbReference type="Proteomes" id="UP001066276">
    <property type="component" value="Chromosome 3_2"/>
</dbReference>